<sequence>MSIALDIEGPSYSAVHSASRSTNSGLHFLMTESPEHDGIPKQQMGPVIPRVPTEFRGMKENTGCYEPKVVSIGPYYHGKKELEKMESLKFRIARQLVKDRSEAAEEMYNKVKDLVSDARECYAEESTRQFNDEKFTQMLFLDGYFILHYFLSYELGQQKLRNEEVASVTRDLLLLENQLPFNVLISLMRIHERKGHNIAGEDKSSSRQKLSSESEDQNMMKIFVHVFEDNRAIPPQRESCWEKISNFPSELARKLISRSKRTVYGLDFYFHLLDFFYCKFVYDEGERELRESRYRETRWNRYYSVSELKNVGISFMPSNTSVFTDVKFKNTLLGGALSIPPLSIVEETKPLLLNLAAYETCAGWNYSRCTSYLCLMRSLIDKPEDVKELRSKGILRNSFETRDSQVVELFKEMATDLVGNPTAFVSVTRGIDSYVNSTFRRWILYYKGPISTTVVKYSFIYGFVVSAIQAYVSATQQKSAFETCGGWYSNKCTSYVCFMRSLIDKPEDVKELRSKGILRTTIGSDDQIAQIFKEITTNLVPNGLLLIRRSNALLNRIIEAISRHGSFKIRILFLNQWSSTLLFMVLQ</sequence>
<dbReference type="PANTHER" id="PTHR31549">
    <property type="entry name" value="PROTEIN, PUTATIVE (DUF247)-RELATED-RELATED"/>
    <property type="match status" value="1"/>
</dbReference>
<evidence type="ECO:0000313" key="1">
    <source>
        <dbReference type="EMBL" id="TKS17356.1"/>
    </source>
</evidence>
<dbReference type="EMBL" id="RCHU01000035">
    <property type="protein sequence ID" value="TKS17356.1"/>
    <property type="molecule type" value="Genomic_DNA"/>
</dbReference>
<dbReference type="STRING" id="43335.A0A4V6AC39"/>
<proteinExistence type="predicted"/>
<name>A0A4V6AC39_POPAL</name>
<accession>A0A4V6AC39</accession>
<dbReference type="PANTHER" id="PTHR31549:SF149">
    <property type="entry name" value="ISOPRENOID SYNTHASE DOMAIN-CONTAINING PROTEIN"/>
    <property type="match status" value="1"/>
</dbReference>
<dbReference type="InterPro" id="IPR004158">
    <property type="entry name" value="DUF247_pln"/>
</dbReference>
<gene>
    <name evidence="1" type="ORF">D5086_0000014400</name>
</gene>
<comment type="caution">
    <text evidence="1">The sequence shown here is derived from an EMBL/GenBank/DDBJ whole genome shotgun (WGS) entry which is preliminary data.</text>
</comment>
<dbReference type="AlphaFoldDB" id="A0A4V6AC39"/>
<dbReference type="Pfam" id="PF03140">
    <property type="entry name" value="DUF247"/>
    <property type="match status" value="2"/>
</dbReference>
<reference evidence="1" key="1">
    <citation type="submission" date="2018-10" db="EMBL/GenBank/DDBJ databases">
        <title>Population genomic analysis revealed the cold adaptation of white poplar.</title>
        <authorList>
            <person name="Liu Y.-J."/>
        </authorList>
    </citation>
    <scope>NUCLEOTIDE SEQUENCE [LARGE SCALE GENOMIC DNA]</scope>
    <source>
        <strain evidence="1">PAL-ZL1</strain>
    </source>
</reference>
<organism evidence="1">
    <name type="scientific">Populus alba</name>
    <name type="common">White poplar</name>
    <dbReference type="NCBI Taxonomy" id="43335"/>
    <lineage>
        <taxon>Eukaryota</taxon>
        <taxon>Viridiplantae</taxon>
        <taxon>Streptophyta</taxon>
        <taxon>Embryophyta</taxon>
        <taxon>Tracheophyta</taxon>
        <taxon>Spermatophyta</taxon>
        <taxon>Magnoliopsida</taxon>
        <taxon>eudicotyledons</taxon>
        <taxon>Gunneridae</taxon>
        <taxon>Pentapetalae</taxon>
        <taxon>rosids</taxon>
        <taxon>fabids</taxon>
        <taxon>Malpighiales</taxon>
        <taxon>Salicaceae</taxon>
        <taxon>Saliceae</taxon>
        <taxon>Populus</taxon>
    </lineage>
</organism>
<protein>
    <submittedName>
        <fullName evidence="1">Uncharacterized protein</fullName>
    </submittedName>
</protein>